<name>A0A9W8WU29_9PLEO</name>
<protein>
    <recommendedName>
        <fullName evidence="9">Major facilitator superfamily (MFS) profile domain-containing protein</fullName>
    </recommendedName>
</protein>
<keyword evidence="4 6" id="KW-0472">Membrane</keyword>
<feature type="transmembrane region" description="Helical" evidence="6">
    <location>
        <begin position="345"/>
        <end position="371"/>
    </location>
</feature>
<evidence type="ECO:0000313" key="8">
    <source>
        <dbReference type="Proteomes" id="UP001140562"/>
    </source>
</evidence>
<dbReference type="InterPro" id="IPR011701">
    <property type="entry name" value="MFS"/>
</dbReference>
<dbReference type="InterPro" id="IPR036259">
    <property type="entry name" value="MFS_trans_sf"/>
</dbReference>
<dbReference type="Pfam" id="PF07690">
    <property type="entry name" value="MFS_1"/>
    <property type="match status" value="1"/>
</dbReference>
<dbReference type="OrthoDB" id="194139at2759"/>
<feature type="transmembrane region" description="Helical" evidence="6">
    <location>
        <begin position="31"/>
        <end position="51"/>
    </location>
</feature>
<organism evidence="7 8">
    <name type="scientific">Didymella glomerata</name>
    <dbReference type="NCBI Taxonomy" id="749621"/>
    <lineage>
        <taxon>Eukaryota</taxon>
        <taxon>Fungi</taxon>
        <taxon>Dikarya</taxon>
        <taxon>Ascomycota</taxon>
        <taxon>Pezizomycotina</taxon>
        <taxon>Dothideomycetes</taxon>
        <taxon>Pleosporomycetidae</taxon>
        <taxon>Pleosporales</taxon>
        <taxon>Pleosporineae</taxon>
        <taxon>Didymellaceae</taxon>
        <taxon>Didymella</taxon>
    </lineage>
</organism>
<evidence type="ECO:0000256" key="4">
    <source>
        <dbReference type="ARBA" id="ARBA00023136"/>
    </source>
</evidence>
<dbReference type="Proteomes" id="UP001140562">
    <property type="component" value="Unassembled WGS sequence"/>
</dbReference>
<feature type="transmembrane region" description="Helical" evidence="6">
    <location>
        <begin position="180"/>
        <end position="199"/>
    </location>
</feature>
<dbReference type="EMBL" id="JAPEUV010000112">
    <property type="protein sequence ID" value="KAJ4332647.1"/>
    <property type="molecule type" value="Genomic_DNA"/>
</dbReference>
<dbReference type="PANTHER" id="PTHR23507">
    <property type="entry name" value="ZGC:174356"/>
    <property type="match status" value="1"/>
</dbReference>
<evidence type="ECO:0000256" key="2">
    <source>
        <dbReference type="ARBA" id="ARBA00022692"/>
    </source>
</evidence>
<dbReference type="GO" id="GO:0022857">
    <property type="term" value="F:transmembrane transporter activity"/>
    <property type="evidence" value="ECO:0007669"/>
    <property type="project" value="InterPro"/>
</dbReference>
<dbReference type="GO" id="GO:0016020">
    <property type="term" value="C:membrane"/>
    <property type="evidence" value="ECO:0007669"/>
    <property type="project" value="UniProtKB-SubCell"/>
</dbReference>
<evidence type="ECO:0000256" key="3">
    <source>
        <dbReference type="ARBA" id="ARBA00022989"/>
    </source>
</evidence>
<dbReference type="Gene3D" id="1.20.1250.20">
    <property type="entry name" value="MFS general substrate transporter like domains"/>
    <property type="match status" value="1"/>
</dbReference>
<feature type="transmembrane region" description="Helical" evidence="6">
    <location>
        <begin position="211"/>
        <end position="233"/>
    </location>
</feature>
<dbReference type="SUPFAM" id="SSF103473">
    <property type="entry name" value="MFS general substrate transporter"/>
    <property type="match status" value="1"/>
</dbReference>
<proteinExistence type="predicted"/>
<gene>
    <name evidence="7" type="ORF">N0V87_008207</name>
</gene>
<evidence type="ECO:0000313" key="7">
    <source>
        <dbReference type="EMBL" id="KAJ4332647.1"/>
    </source>
</evidence>
<feature type="transmembrane region" description="Helical" evidence="6">
    <location>
        <begin position="106"/>
        <end position="123"/>
    </location>
</feature>
<keyword evidence="2 6" id="KW-0812">Transmembrane</keyword>
<sequence length="545" mass="59754">MASRPVDSPRDSSDEGLPFLDQPAPGKTKPWVVMVILAFALVAIIDMGAFLSEAPRTRVYEANICLGHYRETDPSVIGKDGLIAEKLCKVDAVQQKMAMIFGWQEMFDAIPSIFLAIPFGVLADKVGRKWIFAASLVGLQLNSAWVLGICECHAEQHKILLTLPGYFRDLPLQLTWLSSAFYLIGGGPIVAAAIGITMISDIAPPEKRTTIFLYLTASVLIAEIVAPIMSAKLMEIGDWYPLVLALIFQQCGVTLAVFFPETLHMRELPRPADIAARPVQVQSKHHAFSPKQQIRHFQDAFEFLKNDRTLALVVFTFMANRLGRQGITLLVRYASKRYEWEIKQAAYLLSFRAATNLAAVAIFLPLTNYVLLNHFRLPAHWADLWIARGSIILTAVSFLVIGLAAYPALLIVGLLVYNMGTGYNAAMRSVSIHVVGGQSSPDIGKLMSTIAIVESLGALVAGPLLNQLFRWGMGLGSAWLGLPFLAAMFVFAGLAIVTFKIDVSAKETAYNVVQSDDEDEDVELYGRASTSALDHEGAPRLSTSR</sequence>
<feature type="transmembrane region" description="Helical" evidence="6">
    <location>
        <begin position="391"/>
        <end position="417"/>
    </location>
</feature>
<feature type="transmembrane region" description="Helical" evidence="6">
    <location>
        <begin position="477"/>
        <end position="499"/>
    </location>
</feature>
<feature type="transmembrane region" description="Helical" evidence="6">
    <location>
        <begin position="446"/>
        <end position="465"/>
    </location>
</feature>
<feature type="region of interest" description="Disordered" evidence="5">
    <location>
        <begin position="526"/>
        <end position="545"/>
    </location>
</feature>
<dbReference type="CDD" id="cd06174">
    <property type="entry name" value="MFS"/>
    <property type="match status" value="1"/>
</dbReference>
<evidence type="ECO:0000256" key="5">
    <source>
        <dbReference type="SAM" id="MobiDB-lite"/>
    </source>
</evidence>
<dbReference type="PANTHER" id="PTHR23507:SF1">
    <property type="entry name" value="FI18259P1-RELATED"/>
    <property type="match status" value="1"/>
</dbReference>
<feature type="region of interest" description="Disordered" evidence="5">
    <location>
        <begin position="1"/>
        <end position="22"/>
    </location>
</feature>
<evidence type="ECO:0008006" key="9">
    <source>
        <dbReference type="Google" id="ProtNLM"/>
    </source>
</evidence>
<accession>A0A9W8WU29</accession>
<keyword evidence="8" id="KW-1185">Reference proteome</keyword>
<keyword evidence="3 6" id="KW-1133">Transmembrane helix</keyword>
<evidence type="ECO:0000256" key="6">
    <source>
        <dbReference type="SAM" id="Phobius"/>
    </source>
</evidence>
<comment type="subcellular location">
    <subcellularLocation>
        <location evidence="1">Membrane</location>
        <topology evidence="1">Multi-pass membrane protein</topology>
    </subcellularLocation>
</comment>
<comment type="caution">
    <text evidence="7">The sequence shown here is derived from an EMBL/GenBank/DDBJ whole genome shotgun (WGS) entry which is preliminary data.</text>
</comment>
<reference evidence="7" key="1">
    <citation type="submission" date="2022-10" db="EMBL/GenBank/DDBJ databases">
        <title>Tapping the CABI collections for fungal endophytes: first genome assemblies for Collariella, Neodidymelliopsis, Ascochyta clinopodiicola, Didymella pomorum, Didymosphaeria variabile, Neocosmospora piperis and Neocucurbitaria cava.</title>
        <authorList>
            <person name="Hill R."/>
        </authorList>
    </citation>
    <scope>NUCLEOTIDE SEQUENCE</scope>
    <source>
        <strain evidence="7">IMI 360193</strain>
    </source>
</reference>
<evidence type="ECO:0000256" key="1">
    <source>
        <dbReference type="ARBA" id="ARBA00004141"/>
    </source>
</evidence>
<feature type="transmembrane region" description="Helical" evidence="6">
    <location>
        <begin position="239"/>
        <end position="260"/>
    </location>
</feature>
<dbReference type="AlphaFoldDB" id="A0A9W8WU29"/>